<gene>
    <name evidence="1" type="ORF">OYT1_ch1492</name>
</gene>
<dbReference type="Proteomes" id="UP000033070">
    <property type="component" value="Chromosome"/>
</dbReference>
<evidence type="ECO:0000313" key="2">
    <source>
        <dbReference type="Proteomes" id="UP000033070"/>
    </source>
</evidence>
<accession>A0A2Z6GC39</accession>
<protein>
    <submittedName>
        <fullName evidence="1">Uncharacterized protein</fullName>
    </submittedName>
</protein>
<dbReference type="EMBL" id="AP018738">
    <property type="protein sequence ID" value="BBE51046.1"/>
    <property type="molecule type" value="Genomic_DNA"/>
</dbReference>
<dbReference type="KEGG" id="fam:OYT1_ch1492"/>
<keyword evidence="2" id="KW-1185">Reference proteome</keyword>
<reference evidence="1 2" key="1">
    <citation type="submission" date="2018-06" db="EMBL/GenBank/DDBJ databases">
        <title>OYT1 Genome Sequencing.</title>
        <authorList>
            <person name="Kato S."/>
            <person name="Itoh T."/>
            <person name="Ohkuma M."/>
        </authorList>
    </citation>
    <scope>NUCLEOTIDE SEQUENCE [LARGE SCALE GENOMIC DNA]</scope>
    <source>
        <strain evidence="1 2">OYT1</strain>
    </source>
</reference>
<proteinExistence type="predicted"/>
<evidence type="ECO:0000313" key="1">
    <source>
        <dbReference type="EMBL" id="BBE51046.1"/>
    </source>
</evidence>
<name>A0A2Z6GC39_9PROT</name>
<organism evidence="1 2">
    <name type="scientific">Ferriphaselus amnicola</name>
    <dbReference type="NCBI Taxonomy" id="1188319"/>
    <lineage>
        <taxon>Bacteria</taxon>
        <taxon>Pseudomonadati</taxon>
        <taxon>Pseudomonadota</taxon>
        <taxon>Betaproteobacteria</taxon>
        <taxon>Nitrosomonadales</taxon>
        <taxon>Gallionellaceae</taxon>
        <taxon>Ferriphaselus</taxon>
    </lineage>
</organism>
<sequence length="68" mass="7949">MFQVSDSRLFLDQTSINTCMKRLIAVSANDRILDARRMSNWLVKALSFDASSWLNRVWSQRRTSRLGK</sequence>
<dbReference type="AlphaFoldDB" id="A0A2Z6GC39"/>